<dbReference type="SUPFAM" id="SSF56784">
    <property type="entry name" value="HAD-like"/>
    <property type="match status" value="1"/>
</dbReference>
<dbReference type="InterPro" id="IPR006379">
    <property type="entry name" value="HAD-SF_hydro_IIB"/>
</dbReference>
<reference evidence="1 2" key="1">
    <citation type="submission" date="2024-09" db="EMBL/GenBank/DDBJ databases">
        <title>Floridaenema gen nov. (Aerosakkonemataceae, Aerosakkonematales ord. nov., Cyanobacteria) from benthic tropical and subtropical fresh waters, with the description of four new species.</title>
        <authorList>
            <person name="Moretto J.A."/>
            <person name="Berthold D.E."/>
            <person name="Lefler F.W."/>
            <person name="Huang I.-S."/>
            <person name="Laughinghouse H. IV."/>
        </authorList>
    </citation>
    <scope>NUCLEOTIDE SEQUENCE [LARGE SCALE GENOMIC DNA]</scope>
    <source>
        <strain evidence="1 2">BLCC-F154</strain>
    </source>
</reference>
<organism evidence="1 2">
    <name type="scientific">Floridaenema fluviatile BLCC-F154</name>
    <dbReference type="NCBI Taxonomy" id="3153640"/>
    <lineage>
        <taxon>Bacteria</taxon>
        <taxon>Bacillati</taxon>
        <taxon>Cyanobacteriota</taxon>
        <taxon>Cyanophyceae</taxon>
        <taxon>Oscillatoriophycideae</taxon>
        <taxon>Aerosakkonematales</taxon>
        <taxon>Aerosakkonemataceae</taxon>
        <taxon>Floridanema</taxon>
        <taxon>Floridanema fluviatile</taxon>
    </lineage>
</organism>
<gene>
    <name evidence="1" type="ORF">ACE1B6_05815</name>
</gene>
<name>A0ABV4Y7J5_9CYAN</name>
<dbReference type="InterPro" id="IPR036412">
    <property type="entry name" value="HAD-like_sf"/>
</dbReference>
<protein>
    <submittedName>
        <fullName evidence="1">HAD family hydrolase</fullName>
        <ecNumber evidence="1">3.1.3.-</ecNumber>
    </submittedName>
</protein>
<evidence type="ECO:0000313" key="1">
    <source>
        <dbReference type="EMBL" id="MFB2934777.1"/>
    </source>
</evidence>
<accession>A0ABV4Y7J5</accession>
<comment type="caution">
    <text evidence="1">The sequence shown here is derived from an EMBL/GenBank/DDBJ whole genome shotgun (WGS) entry which is preliminary data.</text>
</comment>
<evidence type="ECO:0000313" key="2">
    <source>
        <dbReference type="Proteomes" id="UP001576776"/>
    </source>
</evidence>
<dbReference type="GO" id="GO:0016787">
    <property type="term" value="F:hydrolase activity"/>
    <property type="evidence" value="ECO:0007669"/>
    <property type="project" value="UniProtKB-KW"/>
</dbReference>
<dbReference type="EC" id="3.1.3.-" evidence="1"/>
<dbReference type="InterPro" id="IPR023214">
    <property type="entry name" value="HAD_sf"/>
</dbReference>
<dbReference type="Gene3D" id="3.40.50.1000">
    <property type="entry name" value="HAD superfamily/HAD-like"/>
    <property type="match status" value="1"/>
</dbReference>
<dbReference type="PANTHER" id="PTHR10000">
    <property type="entry name" value="PHOSPHOSERINE PHOSPHATASE"/>
    <property type="match status" value="1"/>
</dbReference>
<proteinExistence type="predicted"/>
<sequence length="254" mass="27502">MKLSFIASVLAAIHTDLLVGFSEGKDFKKMRYQALATDYDGTLATDGKVDETTLAALSRLRDSGRKLILVTGRHLEDLLQTFPRIELFDRAILENGALLYRPATGEEKALGDRPPKKFIQLLQERGVAPAVGRVIVATWHPHENTVLQTIRELGLELQIIFNKGAVMILPSGINKASGLNAALSELEIKTSQTVAVGDAENDHAFMDVCGCAVAVANALPMVKERANLVTKSARGAGVVELIDQMIDNDLSEIG</sequence>
<dbReference type="Pfam" id="PF08282">
    <property type="entry name" value="Hydrolase_3"/>
    <property type="match status" value="2"/>
</dbReference>
<keyword evidence="2" id="KW-1185">Reference proteome</keyword>
<dbReference type="RefSeq" id="WP_413256301.1">
    <property type="nucleotide sequence ID" value="NZ_JBHFNS010000019.1"/>
</dbReference>
<dbReference type="Gene3D" id="3.90.1070.10">
    <property type="match status" value="1"/>
</dbReference>
<dbReference type="PANTHER" id="PTHR10000:SF8">
    <property type="entry name" value="HAD SUPERFAMILY HYDROLASE-LIKE, TYPE 3"/>
    <property type="match status" value="1"/>
</dbReference>
<dbReference type="EMBL" id="JBHFNS010000019">
    <property type="protein sequence ID" value="MFB2934777.1"/>
    <property type="molecule type" value="Genomic_DNA"/>
</dbReference>
<dbReference type="Proteomes" id="UP001576776">
    <property type="component" value="Unassembled WGS sequence"/>
</dbReference>
<dbReference type="NCBIfam" id="TIGR01484">
    <property type="entry name" value="HAD-SF-IIB"/>
    <property type="match status" value="1"/>
</dbReference>
<keyword evidence="1" id="KW-0378">Hydrolase</keyword>